<dbReference type="NCBIfam" id="NF033723">
    <property type="entry name" value="S2_P23"/>
    <property type="match status" value="1"/>
</dbReference>
<gene>
    <name evidence="2" type="ORF">ER70_01210</name>
</gene>
<dbReference type="OrthoDB" id="352443at2"/>
<reference evidence="2" key="2">
    <citation type="submission" date="2015-07" db="EMBL/GenBank/DDBJ databases">
        <authorList>
            <person name="Noorani M."/>
        </authorList>
    </citation>
    <scope>NUCLEOTIDE SEQUENCE</scope>
    <source>
        <strain evidence="2">CO275</strain>
    </source>
</reference>
<comment type="caution">
    <text evidence="2">The sequence shown here is derived from an EMBL/GenBank/DDBJ whole genome shotgun (WGS) entry which is preliminary data.</text>
</comment>
<name>A0A1L8ZDA3_BORBI</name>
<dbReference type="EMBL" id="JNBW01000051">
    <property type="protein sequence ID" value="OJH15730.1"/>
    <property type="molecule type" value="Genomic_DNA"/>
</dbReference>
<dbReference type="Pfam" id="PF24960">
    <property type="entry name" value="BB0158"/>
    <property type="match status" value="1"/>
</dbReference>
<protein>
    <submittedName>
        <fullName evidence="2">Lipoprotein</fullName>
    </submittedName>
</protein>
<dbReference type="AlphaFoldDB" id="A0A1L8ZDA3"/>
<proteinExistence type="predicted"/>
<reference evidence="2" key="1">
    <citation type="journal article" date="2015" name="Microbiology">
        <title>Similarities in murine infection and immune response to Borrelia bissettii and Borrelia burgdorferi sensu stricto.</title>
        <authorList>
            <person name="Leydet B.F.Jr."/>
            <person name="Liang F.T."/>
        </authorList>
    </citation>
    <scope>NUCLEOTIDE SEQUENCE [LARGE SCALE GENOMIC DNA]</scope>
    <source>
        <strain evidence="2">CO275</strain>
    </source>
</reference>
<sequence length="263" mass="30231">MIFRTYKHLELIILPMLMISCAFFKKPQSVYQESSTGKPIRDKKLHLKNSQSVYVEQESGTGKPISDEKLHLISGKILNKKLPIINGNHDVTWIKTKAMTILDEYGKEIPEFKNKFGYSYIISPIKMDNEYSNYASLLILFETTKNGDKEYEIEDIKLVTAGSNLELKNSLLAVENSQEEGYITAYPFGILMSDEIKNAFKLTYKNGQWNYMLADLTVKNKLTQETKIYKISLNSKLIIEFLKEVLKENSILKDIAGDLFEDI</sequence>
<accession>A0A1L8ZDA3</accession>
<keyword evidence="2" id="KW-0449">Lipoprotein</keyword>
<dbReference type="InterPro" id="IPR056668">
    <property type="entry name" value="BB0158-like"/>
</dbReference>
<feature type="domain" description="Outer surface lipoprotein BB0158" evidence="1">
    <location>
        <begin position="75"/>
        <end position="250"/>
    </location>
</feature>
<evidence type="ECO:0000313" key="2">
    <source>
        <dbReference type="EMBL" id="OJH15730.1"/>
    </source>
</evidence>
<organism evidence="2">
    <name type="scientific">Borrelia bissettiae</name>
    <name type="common">Borreliella bissettiae</name>
    <dbReference type="NCBI Taxonomy" id="64897"/>
    <lineage>
        <taxon>Bacteria</taxon>
        <taxon>Pseudomonadati</taxon>
        <taxon>Spirochaetota</taxon>
        <taxon>Spirochaetia</taxon>
        <taxon>Spirochaetales</taxon>
        <taxon>Borreliaceae</taxon>
        <taxon>Borreliella</taxon>
    </lineage>
</organism>
<evidence type="ECO:0000259" key="1">
    <source>
        <dbReference type="Pfam" id="PF24960"/>
    </source>
</evidence>
<dbReference type="PROSITE" id="PS51257">
    <property type="entry name" value="PROKAR_LIPOPROTEIN"/>
    <property type="match status" value="1"/>
</dbReference>